<dbReference type="InterPro" id="IPR033615">
    <property type="entry name" value="EOLA1/EOLA2"/>
</dbReference>
<name>A0ABN9M1U3_9NEOB</name>
<dbReference type="InterPro" id="IPR015947">
    <property type="entry name" value="PUA-like_sf"/>
</dbReference>
<sequence length="145" mass="16353">MRLGCLSFRQPYAGLLLNGVKTVETRWRPLLAEYGNSTLAVHIAVRDWEQQEWRGVLQDRRGLAEAQVQELLQRGERFGRGVIAGHRLGSGCVEKLQLLPTLCTIFTTCVGMSGRRIATAPYRLPIENLTLRWVVTLTISYEALT</sequence>
<accession>A0ABN9M1U3</accession>
<dbReference type="SUPFAM" id="SSF88697">
    <property type="entry name" value="PUA domain-like"/>
    <property type="match status" value="1"/>
</dbReference>
<evidence type="ECO:0000259" key="1">
    <source>
        <dbReference type="SMART" id="SM01022"/>
    </source>
</evidence>
<dbReference type="PANTHER" id="PTHR31666">
    <property type="entry name" value="PROTEIN CXORF40A-RELATED"/>
    <property type="match status" value="1"/>
</dbReference>
<proteinExistence type="predicted"/>
<dbReference type="SMART" id="SM01022">
    <property type="entry name" value="ASCH"/>
    <property type="match status" value="1"/>
</dbReference>
<protein>
    <recommendedName>
        <fullName evidence="1">ASCH domain-containing protein</fullName>
    </recommendedName>
</protein>
<reference evidence="2" key="1">
    <citation type="submission" date="2023-07" db="EMBL/GenBank/DDBJ databases">
        <authorList>
            <person name="Stuckert A."/>
        </authorList>
    </citation>
    <scope>NUCLEOTIDE SEQUENCE</scope>
</reference>
<gene>
    <name evidence="2" type="ORF">RIMI_LOCUS14763095</name>
</gene>
<keyword evidence="3" id="KW-1185">Reference proteome</keyword>
<evidence type="ECO:0000313" key="2">
    <source>
        <dbReference type="EMBL" id="CAJ0954560.1"/>
    </source>
</evidence>
<dbReference type="InterPro" id="IPR007374">
    <property type="entry name" value="ASCH_domain"/>
</dbReference>
<dbReference type="EMBL" id="CAUEEQ010038620">
    <property type="protein sequence ID" value="CAJ0954560.1"/>
    <property type="molecule type" value="Genomic_DNA"/>
</dbReference>
<organism evidence="2 3">
    <name type="scientific">Ranitomeya imitator</name>
    <name type="common">mimic poison frog</name>
    <dbReference type="NCBI Taxonomy" id="111125"/>
    <lineage>
        <taxon>Eukaryota</taxon>
        <taxon>Metazoa</taxon>
        <taxon>Chordata</taxon>
        <taxon>Craniata</taxon>
        <taxon>Vertebrata</taxon>
        <taxon>Euteleostomi</taxon>
        <taxon>Amphibia</taxon>
        <taxon>Batrachia</taxon>
        <taxon>Anura</taxon>
        <taxon>Neobatrachia</taxon>
        <taxon>Hyloidea</taxon>
        <taxon>Dendrobatidae</taxon>
        <taxon>Dendrobatinae</taxon>
        <taxon>Ranitomeya</taxon>
    </lineage>
</organism>
<dbReference type="PANTHER" id="PTHR31666:SF0">
    <property type="entry name" value="PROTEIN EOLA1-RELATED"/>
    <property type="match status" value="1"/>
</dbReference>
<evidence type="ECO:0000313" key="3">
    <source>
        <dbReference type="Proteomes" id="UP001176940"/>
    </source>
</evidence>
<feature type="domain" description="ASCH" evidence="1">
    <location>
        <begin position="6"/>
        <end position="100"/>
    </location>
</feature>
<comment type="caution">
    <text evidence="2">The sequence shown here is derived from an EMBL/GenBank/DDBJ whole genome shotgun (WGS) entry which is preliminary data.</text>
</comment>
<dbReference type="Proteomes" id="UP001176940">
    <property type="component" value="Unassembled WGS sequence"/>
</dbReference>